<sequence>MEGVDQMIQLAEQKDQTTPTEWLDAALELGRQAIASGVTEDSIRFAQLAADHARHHHLHEHLVVALDNLGNLLFYHDQPYDALSVLSEAALLLESSALMSEKARNSNLQGAVYMILGSPENAYRHFTNALSLSRNTGDALMEAKVLNNMALLLGQQEKLSDALDILAQIQSLYRKLGNSNELCKTILNKTELKLKLPASAGLYLEIEQDLQEAEGLLGHQDNAFLRIMLLQCQATLHCRRHDLPEARSAAQRALELSETHQIDDLRAHTHVILGEILSEAGAPEEAVEHLLSSMEFFRALDYQDSRVPPLKLLVKILKQLGRFEEALQYHEELYHLDLEIRSEAASKQLELMAFQRKLEQSQHEAELERIRNEELEMLVQERTAELESAYLEMLERLAVAAEFRDSDTGEHTVRVGERAAEVARELGMPEEKVRILRLAARLHDVGKIAISDTILHKPGKLTEDEYLTMKAHTLAGARMLSEARSELIRMAEQIALTHHEKWDGTGYPHGLQGEAIPLEGRIVAVVDVLDALTSTRPYKRAWTLQEALHEIEIQAGQHFDPQVVQALLKIYRREQDAEG</sequence>
<dbReference type="Pfam" id="PF13424">
    <property type="entry name" value="TPR_12"/>
    <property type="match status" value="2"/>
</dbReference>
<dbReference type="Gene3D" id="1.25.40.10">
    <property type="entry name" value="Tetratricopeptide repeat domain"/>
    <property type="match status" value="2"/>
</dbReference>
<dbReference type="InterPro" id="IPR037522">
    <property type="entry name" value="HD_GYP_dom"/>
</dbReference>
<evidence type="ECO:0000313" key="4">
    <source>
        <dbReference type="EMBL" id="GEM47438.1"/>
    </source>
</evidence>
<feature type="domain" description="HD-GYP" evidence="3">
    <location>
        <begin position="386"/>
        <end position="579"/>
    </location>
</feature>
<dbReference type="NCBIfam" id="TIGR00277">
    <property type="entry name" value="HDIG"/>
    <property type="match status" value="1"/>
</dbReference>
<dbReference type="EMBL" id="BJXB01000013">
    <property type="protein sequence ID" value="GEM47438.1"/>
    <property type="molecule type" value="Genomic_DNA"/>
</dbReference>
<evidence type="ECO:0000256" key="1">
    <source>
        <dbReference type="SAM" id="Coils"/>
    </source>
</evidence>
<evidence type="ECO:0000259" key="3">
    <source>
        <dbReference type="PROSITE" id="PS51832"/>
    </source>
</evidence>
<dbReference type="InterPro" id="IPR011990">
    <property type="entry name" value="TPR-like_helical_dom_sf"/>
</dbReference>
<dbReference type="InterPro" id="IPR052020">
    <property type="entry name" value="Cyclic_di-GMP/3'3'-cGAMP_PDE"/>
</dbReference>
<evidence type="ECO:0000313" key="5">
    <source>
        <dbReference type="Proteomes" id="UP000321306"/>
    </source>
</evidence>
<dbReference type="Pfam" id="PF13487">
    <property type="entry name" value="HD_5"/>
    <property type="match status" value="1"/>
</dbReference>
<accession>A0A511N4P2</accession>
<reference evidence="4 5" key="1">
    <citation type="submission" date="2019-07" db="EMBL/GenBank/DDBJ databases">
        <title>Whole genome shotgun sequence of Deinococcus cellulosilyticus NBRC 106333.</title>
        <authorList>
            <person name="Hosoyama A."/>
            <person name="Uohara A."/>
            <person name="Ohji S."/>
            <person name="Ichikawa N."/>
        </authorList>
    </citation>
    <scope>NUCLEOTIDE SEQUENCE [LARGE SCALE GENOMIC DNA]</scope>
    <source>
        <strain evidence="4 5">NBRC 106333</strain>
    </source>
</reference>
<dbReference type="PANTHER" id="PTHR45228">
    <property type="entry name" value="CYCLIC DI-GMP PHOSPHODIESTERASE TM_0186-RELATED"/>
    <property type="match status" value="1"/>
</dbReference>
<comment type="caution">
    <text evidence="4">The sequence shown here is derived from an EMBL/GenBank/DDBJ whole genome shotgun (WGS) entry which is preliminary data.</text>
</comment>
<dbReference type="PROSITE" id="PS51832">
    <property type="entry name" value="HD_GYP"/>
    <property type="match status" value="1"/>
</dbReference>
<dbReference type="AlphaFoldDB" id="A0A511N4P2"/>
<dbReference type="SUPFAM" id="SSF48452">
    <property type="entry name" value="TPR-like"/>
    <property type="match status" value="2"/>
</dbReference>
<dbReference type="CDD" id="cd00077">
    <property type="entry name" value="HDc"/>
    <property type="match status" value="1"/>
</dbReference>
<dbReference type="SUPFAM" id="SSF109604">
    <property type="entry name" value="HD-domain/PDEase-like"/>
    <property type="match status" value="1"/>
</dbReference>
<dbReference type="Proteomes" id="UP000321306">
    <property type="component" value="Unassembled WGS sequence"/>
</dbReference>
<dbReference type="InterPro" id="IPR019734">
    <property type="entry name" value="TPR_rpt"/>
</dbReference>
<proteinExistence type="predicted"/>
<name>A0A511N4P2_DEIC1</name>
<feature type="domain" description="HD" evidence="2">
    <location>
        <begin position="408"/>
        <end position="532"/>
    </location>
</feature>
<dbReference type="SMART" id="SM00028">
    <property type="entry name" value="TPR"/>
    <property type="match status" value="6"/>
</dbReference>
<dbReference type="Gene3D" id="1.10.3210.10">
    <property type="entry name" value="Hypothetical protein af1432"/>
    <property type="match status" value="1"/>
</dbReference>
<dbReference type="InterPro" id="IPR003607">
    <property type="entry name" value="HD/PDEase_dom"/>
</dbReference>
<dbReference type="PROSITE" id="PS51831">
    <property type="entry name" value="HD"/>
    <property type="match status" value="1"/>
</dbReference>
<protein>
    <submittedName>
        <fullName evidence="4">Uncharacterized protein</fullName>
    </submittedName>
</protein>
<dbReference type="InterPro" id="IPR006675">
    <property type="entry name" value="HDIG_dom"/>
</dbReference>
<keyword evidence="5" id="KW-1185">Reference proteome</keyword>
<dbReference type="PANTHER" id="PTHR45228:SF8">
    <property type="entry name" value="TWO-COMPONENT RESPONSE REGULATOR-RELATED"/>
    <property type="match status" value="1"/>
</dbReference>
<organism evidence="4 5">
    <name type="scientific">Deinococcus cellulosilyticus (strain DSM 18568 / NBRC 106333 / KACC 11606 / 5516J-15)</name>
    <dbReference type="NCBI Taxonomy" id="1223518"/>
    <lineage>
        <taxon>Bacteria</taxon>
        <taxon>Thermotogati</taxon>
        <taxon>Deinococcota</taxon>
        <taxon>Deinococci</taxon>
        <taxon>Deinococcales</taxon>
        <taxon>Deinococcaceae</taxon>
        <taxon>Deinococcus</taxon>
    </lineage>
</organism>
<evidence type="ECO:0000259" key="2">
    <source>
        <dbReference type="PROSITE" id="PS51831"/>
    </source>
</evidence>
<dbReference type="OrthoDB" id="62858at2"/>
<dbReference type="SMART" id="SM00471">
    <property type="entry name" value="HDc"/>
    <property type="match status" value="1"/>
</dbReference>
<keyword evidence="1" id="KW-0175">Coiled coil</keyword>
<dbReference type="InterPro" id="IPR006674">
    <property type="entry name" value="HD_domain"/>
</dbReference>
<gene>
    <name evidence="4" type="ORF">DC3_30730</name>
</gene>
<feature type="coiled-coil region" evidence="1">
    <location>
        <begin position="344"/>
        <end position="378"/>
    </location>
</feature>